<dbReference type="AlphaFoldDB" id="A0A4R7NCG5"/>
<sequence>MKLKLSFNVRLNISCKEPAKSSRDRTSQEGVGIGGKFFSIFMGGIRIAKFLILLYAYHEHLVTPLSTVINMI</sequence>
<evidence type="ECO:0000313" key="1">
    <source>
        <dbReference type="EMBL" id="TDU18084.1"/>
    </source>
</evidence>
<keyword evidence="2" id="KW-1185">Reference proteome</keyword>
<protein>
    <submittedName>
        <fullName evidence="1">Uncharacterized protein</fullName>
    </submittedName>
</protein>
<dbReference type="EMBL" id="SOBR01000014">
    <property type="protein sequence ID" value="TDU18084.1"/>
    <property type="molecule type" value="Genomic_DNA"/>
</dbReference>
<organism evidence="1 2">
    <name type="scientific">Chromohalobacter marismortui</name>
    <dbReference type="NCBI Taxonomy" id="42055"/>
    <lineage>
        <taxon>Bacteria</taxon>
        <taxon>Pseudomonadati</taxon>
        <taxon>Pseudomonadota</taxon>
        <taxon>Gammaproteobacteria</taxon>
        <taxon>Oceanospirillales</taxon>
        <taxon>Halomonadaceae</taxon>
        <taxon>Chromohalobacter</taxon>
    </lineage>
</organism>
<accession>A0A4R7NCG5</accession>
<comment type="caution">
    <text evidence="1">The sequence shown here is derived from an EMBL/GenBank/DDBJ whole genome shotgun (WGS) entry which is preliminary data.</text>
</comment>
<proteinExistence type="predicted"/>
<evidence type="ECO:0000313" key="2">
    <source>
        <dbReference type="Proteomes" id="UP000295380"/>
    </source>
</evidence>
<gene>
    <name evidence="1" type="ORF">C8E00_11412</name>
</gene>
<name>A0A4R7NCG5_9GAMM</name>
<reference evidence="1 2" key="1">
    <citation type="submission" date="2019-03" db="EMBL/GenBank/DDBJ databases">
        <title>Genomic Encyclopedia of Type Strains, Phase IV (KMG-IV): sequencing the most valuable type-strain genomes for metagenomic binning, comparative biology and taxonomic classification.</title>
        <authorList>
            <person name="Goeker M."/>
        </authorList>
    </citation>
    <scope>NUCLEOTIDE SEQUENCE [LARGE SCALE GENOMIC DNA]</scope>
    <source>
        <strain evidence="1 2">DSM 6770</strain>
    </source>
</reference>
<dbReference type="Proteomes" id="UP000295380">
    <property type="component" value="Unassembled WGS sequence"/>
</dbReference>